<dbReference type="AlphaFoldDB" id="X1FZJ3"/>
<proteinExistence type="predicted"/>
<organism evidence="1">
    <name type="scientific">marine sediment metagenome</name>
    <dbReference type="NCBI Taxonomy" id="412755"/>
    <lineage>
        <taxon>unclassified sequences</taxon>
        <taxon>metagenomes</taxon>
        <taxon>ecological metagenomes</taxon>
    </lineage>
</organism>
<protein>
    <submittedName>
        <fullName evidence="1">Uncharacterized protein</fullName>
    </submittedName>
</protein>
<gene>
    <name evidence="1" type="ORF">S01H4_65503</name>
</gene>
<accession>X1FZJ3</accession>
<evidence type="ECO:0000313" key="1">
    <source>
        <dbReference type="EMBL" id="GAH26183.1"/>
    </source>
</evidence>
<comment type="caution">
    <text evidence="1">The sequence shown here is derived from an EMBL/GenBank/DDBJ whole genome shotgun (WGS) entry which is preliminary data.</text>
</comment>
<sequence>KVVLISIHIKNTQYKKKIGIWSFLIRDSLGDF</sequence>
<reference evidence="1" key="1">
    <citation type="journal article" date="2014" name="Front. Microbiol.">
        <title>High frequency of phylogenetically diverse reductive dehalogenase-homologous genes in deep subseafloor sedimentary metagenomes.</title>
        <authorList>
            <person name="Kawai M."/>
            <person name="Futagami T."/>
            <person name="Toyoda A."/>
            <person name="Takaki Y."/>
            <person name="Nishi S."/>
            <person name="Hori S."/>
            <person name="Arai W."/>
            <person name="Tsubouchi T."/>
            <person name="Morono Y."/>
            <person name="Uchiyama I."/>
            <person name="Ito T."/>
            <person name="Fujiyama A."/>
            <person name="Inagaki F."/>
            <person name="Takami H."/>
        </authorList>
    </citation>
    <scope>NUCLEOTIDE SEQUENCE</scope>
    <source>
        <strain evidence="1">Expedition CK06-06</strain>
    </source>
</reference>
<dbReference type="EMBL" id="BART01040111">
    <property type="protein sequence ID" value="GAH26183.1"/>
    <property type="molecule type" value="Genomic_DNA"/>
</dbReference>
<feature type="non-terminal residue" evidence="1">
    <location>
        <position position="1"/>
    </location>
</feature>
<name>X1FZJ3_9ZZZZ</name>